<dbReference type="RefSeq" id="WP_016567456.1">
    <property type="nucleotide sequence ID" value="NZ_RBPB01000229.1"/>
</dbReference>
<gene>
    <name evidence="1" type="ORF">ALQ49_00362</name>
</gene>
<dbReference type="EMBL" id="RBPL01000053">
    <property type="protein sequence ID" value="RMN98598.1"/>
    <property type="molecule type" value="Genomic_DNA"/>
</dbReference>
<dbReference type="Proteomes" id="UP000278062">
    <property type="component" value="Unassembled WGS sequence"/>
</dbReference>
<protein>
    <submittedName>
        <fullName evidence="1">Uncharacterized protein</fullName>
    </submittedName>
</protein>
<organism evidence="1 2">
    <name type="scientific">Pseudomonas syringae pv. apii</name>
    <dbReference type="NCBI Taxonomy" id="81036"/>
    <lineage>
        <taxon>Bacteria</taxon>
        <taxon>Pseudomonadati</taxon>
        <taxon>Pseudomonadota</taxon>
        <taxon>Gammaproteobacteria</taxon>
        <taxon>Pseudomonadales</taxon>
        <taxon>Pseudomonadaceae</taxon>
        <taxon>Pseudomonas</taxon>
    </lineage>
</organism>
<comment type="caution">
    <text evidence="1">The sequence shown here is derived from an EMBL/GenBank/DDBJ whole genome shotgun (WGS) entry which is preliminary data.</text>
</comment>
<evidence type="ECO:0000313" key="1">
    <source>
        <dbReference type="EMBL" id="RMN98598.1"/>
    </source>
</evidence>
<evidence type="ECO:0000313" key="2">
    <source>
        <dbReference type="Proteomes" id="UP000278062"/>
    </source>
</evidence>
<name>A0A3M3RQ69_9PSED</name>
<sequence length="81" mass="8886">MTDTETSAPKNPFEDLPLHHLLFLKLRDGGGAAKVAHGVAEMHGITLDELKAQCRLAAEELIAERGHLLIYEEPVLAWAKS</sequence>
<accession>A0A3M3RQ69</accession>
<reference evidence="1 2" key="1">
    <citation type="submission" date="2018-08" db="EMBL/GenBank/DDBJ databases">
        <title>Recombination of ecologically and evolutionarily significant loci maintains genetic cohesion in the Pseudomonas syringae species complex.</title>
        <authorList>
            <person name="Dillon M."/>
            <person name="Thakur S."/>
            <person name="Almeida R.N.D."/>
            <person name="Weir B.S."/>
            <person name="Guttman D.S."/>
        </authorList>
    </citation>
    <scope>NUCLEOTIDE SEQUENCE [LARGE SCALE GENOMIC DNA]</scope>
    <source>
        <strain evidence="1 2">1089_5</strain>
    </source>
</reference>
<dbReference type="AlphaFoldDB" id="A0A3M3RQ69"/>
<proteinExistence type="predicted"/>